<reference evidence="1 2" key="1">
    <citation type="submission" date="2019-07" db="EMBL/GenBank/DDBJ databases">
        <authorList>
            <person name="Jastrzebski P J."/>
            <person name="Paukszto L."/>
            <person name="Jastrzebski P J."/>
        </authorList>
    </citation>
    <scope>NUCLEOTIDE SEQUENCE [LARGE SCALE GENOMIC DNA]</scope>
    <source>
        <strain evidence="1 2">WMS-il1</strain>
    </source>
</reference>
<gene>
    <name evidence="1" type="ORF">WMSIL1_LOCUS10783</name>
</gene>
<name>A0A564YYC2_HYMDI</name>
<sequence length="94" mass="10599">MPYTISTQLMESTLNSATIRPITRLLLLSHQFRQTSISQSEITALKTTKICPQLPIVLSLNFVTFISLIQLDSLVPSHRFLVFVVCPPPYPPIM</sequence>
<keyword evidence="2" id="KW-1185">Reference proteome</keyword>
<evidence type="ECO:0000313" key="2">
    <source>
        <dbReference type="Proteomes" id="UP000321570"/>
    </source>
</evidence>
<dbReference type="Proteomes" id="UP000321570">
    <property type="component" value="Unassembled WGS sequence"/>
</dbReference>
<accession>A0A564YYC2</accession>
<dbReference type="AlphaFoldDB" id="A0A564YYC2"/>
<evidence type="ECO:0000313" key="1">
    <source>
        <dbReference type="EMBL" id="VUZ52225.1"/>
    </source>
</evidence>
<protein>
    <submittedName>
        <fullName evidence="1">Uncharacterized protein</fullName>
    </submittedName>
</protein>
<dbReference type="EMBL" id="CABIJS010000477">
    <property type="protein sequence ID" value="VUZ52225.1"/>
    <property type="molecule type" value="Genomic_DNA"/>
</dbReference>
<organism evidence="1 2">
    <name type="scientific">Hymenolepis diminuta</name>
    <name type="common">Rat tapeworm</name>
    <dbReference type="NCBI Taxonomy" id="6216"/>
    <lineage>
        <taxon>Eukaryota</taxon>
        <taxon>Metazoa</taxon>
        <taxon>Spiralia</taxon>
        <taxon>Lophotrochozoa</taxon>
        <taxon>Platyhelminthes</taxon>
        <taxon>Cestoda</taxon>
        <taxon>Eucestoda</taxon>
        <taxon>Cyclophyllidea</taxon>
        <taxon>Hymenolepididae</taxon>
        <taxon>Hymenolepis</taxon>
    </lineage>
</organism>
<proteinExistence type="predicted"/>